<name>A0A814WL42_9BILA</name>
<feature type="region of interest" description="Disordered" evidence="1">
    <location>
        <begin position="182"/>
        <end position="219"/>
    </location>
</feature>
<proteinExistence type="predicted"/>
<comment type="caution">
    <text evidence="2">The sequence shown here is derived from an EMBL/GenBank/DDBJ whole genome shotgun (WGS) entry which is preliminary data.</text>
</comment>
<gene>
    <name evidence="2" type="ORF">JYZ213_LOCUS27001</name>
</gene>
<evidence type="ECO:0000313" key="2">
    <source>
        <dbReference type="EMBL" id="CAF1202680.1"/>
    </source>
</evidence>
<reference evidence="2" key="1">
    <citation type="submission" date="2021-02" db="EMBL/GenBank/DDBJ databases">
        <authorList>
            <person name="Nowell W R."/>
        </authorList>
    </citation>
    <scope>NUCLEOTIDE SEQUENCE</scope>
</reference>
<evidence type="ECO:0000256" key="1">
    <source>
        <dbReference type="SAM" id="MobiDB-lite"/>
    </source>
</evidence>
<organism evidence="2 3">
    <name type="scientific">Adineta steineri</name>
    <dbReference type="NCBI Taxonomy" id="433720"/>
    <lineage>
        <taxon>Eukaryota</taxon>
        <taxon>Metazoa</taxon>
        <taxon>Spiralia</taxon>
        <taxon>Gnathifera</taxon>
        <taxon>Rotifera</taxon>
        <taxon>Eurotatoria</taxon>
        <taxon>Bdelloidea</taxon>
        <taxon>Adinetida</taxon>
        <taxon>Adinetidae</taxon>
        <taxon>Adineta</taxon>
    </lineage>
</organism>
<accession>A0A814WL42</accession>
<dbReference type="Proteomes" id="UP000663845">
    <property type="component" value="Unassembled WGS sequence"/>
</dbReference>
<sequence>MPYSSINQQNINNSNLGSLPIMDTYANAILRTFASLESPSLYTSQNNDQDHCLLSTLIDESLDNQFIETDSSSLSSSSSSIYEDQFILEAYLPLASNNTKQFQRLLSRLDQFYNKQQQMLTKTILPSSTDINDRYFFHSNKSNKTKNKSKNLSPSSRKRYKFTSTNTDEIYNFSTNQIEQRAHSADSNRYHFSLNNSTQNERSRGSSEQRSMKLIDEPSNITSDTPYLFSKTTESLPYPSTTTTFIHPDDTWSYQRQHPQKISNINREYRQQKRMDTTTSTNGLLSILKPTDKSAVRSYLNEARERLSVKRSIQSPESLEKSVDRLVSSVNKKYGQQQQSQIPSTSTTTSISYISQYYAKEEEPFINDSIEYDNEQQRLYSSLNTNRIHTQIMKNVNKSLLDRNYQTDKNRFKNFEQNIRRYLRLYENQSLQRELNYNLIRCFSSSYLDDLRREEFRHNQTRNHIYSYTYEDIQDIYVPSVLEAYKMKTSVDRERSHRLQSSLTTGQLSPTSSLGYSPIMIGSSNENMDTQLGTLETDLRSYASNSQTPANVRLSVDVFYEIMQESFRGIDAYIAGHVSNASQYTKQKSQQSQTKTRDYESDIDIKSNSSFWSDEDENYYIDDIHSRKIIPHQRKISRYLSTVNRSLLDRPSNLIADFYLSKLNRNMQASVRHVEIIARDKAYKHEIIDGIKTKLNRSLSAEHLYQVRKEHLRYKQPFHTPTSFTTEDVADIYKPSILENYKRKIAIELERRRRQRQGQFLSNLHSPPIYTSEIKPSHSPIIDRSNHDFHIVSPPTIIQTKEIVMGRARRSLTEDGSEHFVHYIGTTLPPPIYSDNKQSSSKNRISFTATIYDQYDLPYITDVDSLDITDRKQMRIQQEKDSGNKITDDTLKTAKQVIASHPSIRIPHRSQTKIYPSNDTLTEQIAICHANLIETDNHYLSMVNIDQTVPLQQAEYLQISSNDLQHAMIITSPQPPFSLVEHSNSEQITQFIEQQPKYEHTTLIISNDEHIARIQNDIPIFETVPDINLSIPSSIITNVNEIFNNDEHSLYIPQINEQPLILNSSHINQLEQLYDIHVEENNIQFNEELNQQETISNNEEQLPEIEKTTVDMEVSYIASFIQLPVNHTFPLASLVGELSTAVEEQHAIQIIDNDDTWKNNENMRMPFIIYDTEWIDEDIQIISNEFYPNLENAQHKYPEIIEYEQVQINLPQQLTNKPFEIIDNNEQVTFLSDDSNLNQHQQQTNIHIDELPYLENPLCPTTIFTLNYAHHKQKQDKVFYKNDDQFSSISSFLDMEIFLNHFEESLDHEQHLPLIDQISLSYTASCTGQYERNKRSLPIEWFQPTILSYDEQLVEQWTVIKDIDTIQQEGTLRHQQLKLITSNSDCANIPIITNTNIFCIEKNFEEENCNSSILIDEKDNIQLFDNISHYSSTSDYEIDSVDKDNDTATYLINGTVIIPTSLTNILPSSSITNTTVLSQSSPLLTSSTAPIVPIVYFLDALAIEQTDTNNPTKEFLLTIGFGQNENNSKMNEITNIVSTIDQPSLPTWINRPSSSDNIILLPTIIHNENPSISSIEEQKLNFAIENQIDNDDTALLLPSHRIQHGYDLGENTEAPLKSFFEPSYLHLPIINEIYIYQMSFHNEFSLFHPPNILPHMLVSKTHDDEIILPNEYQIKQSKILSFARVHDLLDKEESIQTILCTLNQPSYIEHCHIQPLYSFPETCFAEINQTEIINKNDINFLSDILTAFVKNKDDYELNQFDKIEPMQKITDDNQVKIKYGILDSLIAATTTTTTATEAMVAAVGGKTEKMSCFFYKYSCNEIVETLELFIC</sequence>
<protein>
    <submittedName>
        <fullName evidence="2">Uncharacterized protein</fullName>
    </submittedName>
</protein>
<feature type="compositionally biased region" description="Basic and acidic residues" evidence="1">
    <location>
        <begin position="201"/>
        <end position="216"/>
    </location>
</feature>
<dbReference type="EMBL" id="CAJNOG010000368">
    <property type="protein sequence ID" value="CAF1202680.1"/>
    <property type="molecule type" value="Genomic_DNA"/>
</dbReference>
<feature type="region of interest" description="Disordered" evidence="1">
    <location>
        <begin position="139"/>
        <end position="158"/>
    </location>
</feature>
<evidence type="ECO:0000313" key="3">
    <source>
        <dbReference type="Proteomes" id="UP000663845"/>
    </source>
</evidence>